<gene>
    <name evidence="1" type="ORF">ANANG_G00320160</name>
</gene>
<dbReference type="AlphaFoldDB" id="A0A9D3RH18"/>
<proteinExistence type="predicted"/>
<dbReference type="EMBL" id="JAFIRN010001222">
    <property type="protein sequence ID" value="KAG5829946.1"/>
    <property type="molecule type" value="Genomic_DNA"/>
</dbReference>
<evidence type="ECO:0000313" key="1">
    <source>
        <dbReference type="EMBL" id="KAG5829946.1"/>
    </source>
</evidence>
<dbReference type="Proteomes" id="UP001044222">
    <property type="component" value="Unassembled WGS sequence"/>
</dbReference>
<sequence>MARLQTISKEEIQEMSSSLQSRVVTEVVAQASRKAGWNPPRYSSSPASICSSMTSRSWRRRWRELPKHKQHVLLLSLPNITLDINKRKKEALQANIWKMALLSGAMATVPIPGLSVAVDVSILVKGDHQLLPGF</sequence>
<reference evidence="1" key="1">
    <citation type="submission" date="2021-01" db="EMBL/GenBank/DDBJ databases">
        <title>A chromosome-scale assembly of European eel, Anguilla anguilla.</title>
        <authorList>
            <person name="Henkel C."/>
            <person name="Jong-Raadsen S.A."/>
            <person name="Dufour S."/>
            <person name="Weltzien F.-A."/>
            <person name="Palstra A.P."/>
            <person name="Pelster B."/>
            <person name="Spaink H.P."/>
            <person name="Van Den Thillart G.E."/>
            <person name="Jansen H."/>
            <person name="Zahm M."/>
            <person name="Klopp C."/>
            <person name="Cedric C."/>
            <person name="Louis A."/>
            <person name="Berthelot C."/>
            <person name="Parey E."/>
            <person name="Roest Crollius H."/>
            <person name="Montfort J."/>
            <person name="Robinson-Rechavi M."/>
            <person name="Bucao C."/>
            <person name="Bouchez O."/>
            <person name="Gislard M."/>
            <person name="Lluch J."/>
            <person name="Milhes M."/>
            <person name="Lampietro C."/>
            <person name="Lopez Roques C."/>
            <person name="Donnadieu C."/>
            <person name="Braasch I."/>
            <person name="Desvignes T."/>
            <person name="Postlethwait J."/>
            <person name="Bobe J."/>
            <person name="Guiguen Y."/>
            <person name="Dirks R."/>
        </authorList>
    </citation>
    <scope>NUCLEOTIDE SEQUENCE</scope>
    <source>
        <strain evidence="1">Tag_6206</strain>
        <tissue evidence="1">Liver</tissue>
    </source>
</reference>
<dbReference type="InterPro" id="IPR051515">
    <property type="entry name" value="IRG"/>
</dbReference>
<name>A0A9D3RH18_ANGAN</name>
<protein>
    <submittedName>
        <fullName evidence="1">Uncharacterized protein</fullName>
    </submittedName>
</protein>
<evidence type="ECO:0000313" key="2">
    <source>
        <dbReference type="Proteomes" id="UP001044222"/>
    </source>
</evidence>
<dbReference type="PANTHER" id="PTHR32341:SF10">
    <property type="entry name" value="INTERFERON-INDUCIBLE GTPASE 5"/>
    <property type="match status" value="1"/>
</dbReference>
<comment type="caution">
    <text evidence="1">The sequence shown here is derived from an EMBL/GenBank/DDBJ whole genome shotgun (WGS) entry which is preliminary data.</text>
</comment>
<organism evidence="1 2">
    <name type="scientific">Anguilla anguilla</name>
    <name type="common">European freshwater eel</name>
    <name type="synonym">Muraena anguilla</name>
    <dbReference type="NCBI Taxonomy" id="7936"/>
    <lineage>
        <taxon>Eukaryota</taxon>
        <taxon>Metazoa</taxon>
        <taxon>Chordata</taxon>
        <taxon>Craniata</taxon>
        <taxon>Vertebrata</taxon>
        <taxon>Euteleostomi</taxon>
        <taxon>Actinopterygii</taxon>
        <taxon>Neopterygii</taxon>
        <taxon>Teleostei</taxon>
        <taxon>Anguilliformes</taxon>
        <taxon>Anguillidae</taxon>
        <taxon>Anguilla</taxon>
    </lineage>
</organism>
<dbReference type="PANTHER" id="PTHR32341">
    <property type="entry name" value="INTERFERON-INDUCIBLE GTPASE"/>
    <property type="match status" value="1"/>
</dbReference>
<keyword evidence="2" id="KW-1185">Reference proteome</keyword>
<accession>A0A9D3RH18</accession>